<dbReference type="Gene3D" id="3.40.50.2300">
    <property type="match status" value="2"/>
</dbReference>
<reference evidence="15" key="1">
    <citation type="submission" date="2025-08" db="UniProtKB">
        <authorList>
            <consortium name="RefSeq"/>
        </authorList>
    </citation>
    <scope>IDENTIFICATION</scope>
    <source>
        <strain evidence="15">OHB3-1</strain>
    </source>
</reference>
<keyword evidence="12" id="KW-0732">Signal</keyword>
<dbReference type="Gene3D" id="1.10.287.70">
    <property type="match status" value="1"/>
</dbReference>
<keyword evidence="14" id="KW-1185">Reference proteome</keyword>
<organism evidence="14 15">
    <name type="scientific">Momordica charantia</name>
    <name type="common">Bitter gourd</name>
    <name type="synonym">Balsam pear</name>
    <dbReference type="NCBI Taxonomy" id="3673"/>
    <lineage>
        <taxon>Eukaryota</taxon>
        <taxon>Viridiplantae</taxon>
        <taxon>Streptophyta</taxon>
        <taxon>Embryophyta</taxon>
        <taxon>Tracheophyta</taxon>
        <taxon>Spermatophyta</taxon>
        <taxon>Magnoliopsida</taxon>
        <taxon>eudicotyledons</taxon>
        <taxon>Gunneridae</taxon>
        <taxon>Pentapetalae</taxon>
        <taxon>rosids</taxon>
        <taxon>fabids</taxon>
        <taxon>Cucurbitales</taxon>
        <taxon>Cucurbitaceae</taxon>
        <taxon>Momordiceae</taxon>
        <taxon>Momordica</taxon>
    </lineage>
</organism>
<dbReference type="GeneID" id="111014020"/>
<comment type="subcellular location">
    <subcellularLocation>
        <location evidence="1">Membrane</location>
        <topology evidence="1">Multi-pass membrane protein</topology>
    </subcellularLocation>
</comment>
<feature type="transmembrane region" description="Helical" evidence="11">
    <location>
        <begin position="650"/>
        <end position="670"/>
    </location>
</feature>
<sequence length="890" mass="99335">MMFGTALCFFCLVGFLLQLEGSASSSEAHFRCSAAGVDHRKNRVVKVGVIADNSSRVGREQIVAFHMALQNYPSFNSCHKLHLLLLDSPDNPAHATSTALDLISSKKVSAAILGTDTYISEFEKSSINIPTISLPVAAAYSLNPPLISPPSFIQMAHDMSYHTQCAAAIVGHFKWRKVTVIYENKNDMSTKNIETLILLSNSLRDFNAEIEQISAFSSSFTEAMIEEKLKGLAGRERTNYKVFIVMQFSMELAKILFHKANKMNMMDQNGYFWIVGDEISSLLDSLGMSNFHNMQGVIGFRTYFDHSKDSFKQFRRKFRRKYISEYHQEDEDEEENIAEPSIFGLRAYDASWALAQAMLKLQGNFSSKQLLKEILGTEFEGLSGKIGFDQKNGMLMQAPTFEIIYVVGKSYKEVAFWKQNVGFFNSLNEDHEEINNGVVDLSRLVYWGGRGHSRGLEEGRISSPDYGVGRTLRIGVPANNTFHEFVKVSYDHINGIYISGFSITVFEAVVKNLPYPLSYKLVPFNGSYDGLVNQVYTKGLDGGVGDIGIFADRFEYVDFSQPYLVSGLMMIVREEKENWKELWVFMKTFTMTMWIILPLLHIFIISVVWLVREEDSEAPLTSGFGNMLWFAIAVIFYAQREQVNGGLARLVLGPWLFVILVVTSSFTASLTSMMTVSRFGPSVVDIETLRQTNASVGCNFHSFIMRYLTNVLHIPLDNIKTIVGIDDYPKAFDRGDIKAAFFITPHAKVFLAKYCKGYTTAATFDLGGIGFAFPKGSTLAADVSTSIIELIERREMPQLQTMLLSTFNCSSSGKVDVDASTLGPGPFMGLFIISASIAVLCAAIKLVKRRLGNGAHAQVQPMGETNPVIGLELVDARTINENVANRPYPL</sequence>
<keyword evidence="7" id="KW-0675">Receptor</keyword>
<keyword evidence="6 11" id="KW-0472">Membrane</keyword>
<dbReference type="Pfam" id="PF01094">
    <property type="entry name" value="ANF_receptor"/>
    <property type="match status" value="1"/>
</dbReference>
<feature type="signal peptide" evidence="12">
    <location>
        <begin position="1"/>
        <end position="23"/>
    </location>
</feature>
<evidence type="ECO:0000256" key="6">
    <source>
        <dbReference type="ARBA" id="ARBA00023136"/>
    </source>
</evidence>
<dbReference type="InterPro" id="IPR028082">
    <property type="entry name" value="Peripla_BP_I"/>
</dbReference>
<dbReference type="GO" id="GO:0015276">
    <property type="term" value="F:ligand-gated monoatomic ion channel activity"/>
    <property type="evidence" value="ECO:0007669"/>
    <property type="project" value="InterPro"/>
</dbReference>
<evidence type="ECO:0000256" key="10">
    <source>
        <dbReference type="ARBA" id="ARBA00023303"/>
    </source>
</evidence>
<dbReference type="SUPFAM" id="SSF53822">
    <property type="entry name" value="Periplasmic binding protein-like I"/>
    <property type="match status" value="1"/>
</dbReference>
<dbReference type="Gene3D" id="3.40.190.10">
    <property type="entry name" value="Periplasmic binding protein-like II"/>
    <property type="match status" value="1"/>
</dbReference>
<accession>A0A6J1CRA0</accession>
<feature type="transmembrane region" description="Helical" evidence="11">
    <location>
        <begin position="827"/>
        <end position="847"/>
    </location>
</feature>
<evidence type="ECO:0000313" key="14">
    <source>
        <dbReference type="Proteomes" id="UP000504603"/>
    </source>
</evidence>
<evidence type="ECO:0000256" key="12">
    <source>
        <dbReference type="SAM" id="SignalP"/>
    </source>
</evidence>
<evidence type="ECO:0000256" key="11">
    <source>
        <dbReference type="SAM" id="Phobius"/>
    </source>
</evidence>
<dbReference type="RefSeq" id="XP_022144305.1">
    <property type="nucleotide sequence ID" value="XM_022288613.1"/>
</dbReference>
<dbReference type="PANTHER" id="PTHR18966">
    <property type="entry name" value="IONOTROPIC GLUTAMATE RECEPTOR"/>
    <property type="match status" value="1"/>
</dbReference>
<dbReference type="AlphaFoldDB" id="A0A6J1CRA0"/>
<keyword evidence="3 11" id="KW-0812">Transmembrane</keyword>
<dbReference type="InterPro" id="IPR001828">
    <property type="entry name" value="ANF_lig-bd_rcpt"/>
</dbReference>
<dbReference type="InterPro" id="IPR015683">
    <property type="entry name" value="Ionotropic_Glu_rcpt"/>
</dbReference>
<evidence type="ECO:0000259" key="13">
    <source>
        <dbReference type="SMART" id="SM00079"/>
    </source>
</evidence>
<dbReference type="KEGG" id="mcha:111014020"/>
<dbReference type="FunFam" id="1.10.287.70:FF:000172">
    <property type="entry name" value="Glutamate receptor"/>
    <property type="match status" value="1"/>
</dbReference>
<evidence type="ECO:0000256" key="4">
    <source>
        <dbReference type="ARBA" id="ARBA00022989"/>
    </source>
</evidence>
<proteinExistence type="predicted"/>
<feature type="chain" id="PRO_5027092996" evidence="12">
    <location>
        <begin position="24"/>
        <end position="890"/>
    </location>
</feature>
<dbReference type="CDD" id="cd13686">
    <property type="entry name" value="GluR_Plant"/>
    <property type="match status" value="1"/>
</dbReference>
<feature type="transmembrane region" description="Helical" evidence="11">
    <location>
        <begin position="589"/>
        <end position="612"/>
    </location>
</feature>
<evidence type="ECO:0000313" key="15">
    <source>
        <dbReference type="RefSeq" id="XP_022144305.1"/>
    </source>
</evidence>
<protein>
    <submittedName>
        <fullName evidence="15">Glutamate receptor 2.7-like</fullName>
    </submittedName>
</protein>
<feature type="domain" description="Ionotropic glutamate receptor C-terminal" evidence="13">
    <location>
        <begin position="471"/>
        <end position="806"/>
    </location>
</feature>
<keyword evidence="4 11" id="KW-1133">Transmembrane helix</keyword>
<dbReference type="Proteomes" id="UP000504603">
    <property type="component" value="Unplaced"/>
</dbReference>
<gene>
    <name evidence="15" type="primary">LOC111014020</name>
</gene>
<evidence type="ECO:0000256" key="1">
    <source>
        <dbReference type="ARBA" id="ARBA00004141"/>
    </source>
</evidence>
<keyword evidence="2" id="KW-0813">Transport</keyword>
<evidence type="ECO:0000256" key="2">
    <source>
        <dbReference type="ARBA" id="ARBA00022448"/>
    </source>
</evidence>
<dbReference type="GO" id="GO:0016020">
    <property type="term" value="C:membrane"/>
    <property type="evidence" value="ECO:0007669"/>
    <property type="project" value="UniProtKB-SubCell"/>
</dbReference>
<dbReference type="SUPFAM" id="SSF53850">
    <property type="entry name" value="Periplasmic binding protein-like II"/>
    <property type="match status" value="1"/>
</dbReference>
<name>A0A6J1CRA0_MOMCH</name>
<evidence type="ECO:0000256" key="8">
    <source>
        <dbReference type="ARBA" id="ARBA00023180"/>
    </source>
</evidence>
<feature type="transmembrane region" description="Helical" evidence="11">
    <location>
        <begin position="618"/>
        <end position="638"/>
    </location>
</feature>
<dbReference type="OrthoDB" id="5984008at2759"/>
<evidence type="ECO:0000256" key="3">
    <source>
        <dbReference type="ARBA" id="ARBA00022692"/>
    </source>
</evidence>
<dbReference type="InterPro" id="IPR001320">
    <property type="entry name" value="Iontro_rcpt_C"/>
</dbReference>
<keyword evidence="10" id="KW-0407">Ion channel</keyword>
<evidence type="ECO:0000256" key="7">
    <source>
        <dbReference type="ARBA" id="ARBA00023170"/>
    </source>
</evidence>
<keyword evidence="8" id="KW-0325">Glycoprotein</keyword>
<keyword evidence="5" id="KW-0406">Ion transport</keyword>
<evidence type="ECO:0000256" key="9">
    <source>
        <dbReference type="ARBA" id="ARBA00023286"/>
    </source>
</evidence>
<evidence type="ECO:0000256" key="5">
    <source>
        <dbReference type="ARBA" id="ARBA00023065"/>
    </source>
</evidence>
<keyword evidence="9" id="KW-1071">Ligand-gated ion channel</keyword>
<dbReference type="SMART" id="SM00079">
    <property type="entry name" value="PBPe"/>
    <property type="match status" value="1"/>
</dbReference>
<dbReference type="Pfam" id="PF00060">
    <property type="entry name" value="Lig_chan"/>
    <property type="match status" value="1"/>
</dbReference>